<dbReference type="Gene3D" id="2.170.120.20">
    <property type="entry name" value="Ribosomal protein L25, beta domain"/>
    <property type="match status" value="1"/>
</dbReference>
<dbReference type="InterPro" id="IPR020930">
    <property type="entry name" value="Ribosomal_uL5_bac-type"/>
</dbReference>
<keyword evidence="2 5" id="KW-0694">RNA-binding</keyword>
<evidence type="ECO:0000259" key="7">
    <source>
        <dbReference type="Pfam" id="PF01386"/>
    </source>
</evidence>
<protein>
    <recommendedName>
        <fullName evidence="5">Large ribosomal subunit protein bL25</fullName>
    </recommendedName>
    <alternativeName>
        <fullName evidence="5">General stress protein CTC</fullName>
    </alternativeName>
</protein>
<evidence type="ECO:0000256" key="5">
    <source>
        <dbReference type="HAMAP-Rule" id="MF_01334"/>
    </source>
</evidence>
<keyword evidence="4 5" id="KW-0687">Ribonucleoprotein</keyword>
<dbReference type="InterPro" id="IPR020057">
    <property type="entry name" value="Ribosomal_bL25_b-dom"/>
</dbReference>
<keyword evidence="10" id="KW-1185">Reference proteome</keyword>
<dbReference type="Proteomes" id="UP000010467">
    <property type="component" value="Chromosome"/>
</dbReference>
<reference evidence="10" key="1">
    <citation type="submission" date="2012-03" db="EMBL/GenBank/DDBJ databases">
        <title>Complete sequence of chromosome of Deinococcus peraridilitoris DSM 19664.</title>
        <authorList>
            <person name="Lucas S."/>
            <person name="Copeland A."/>
            <person name="Lapidus A."/>
            <person name="Glavina del Rio T."/>
            <person name="Dalin E."/>
            <person name="Tice H."/>
            <person name="Bruce D."/>
            <person name="Goodwin L."/>
            <person name="Pitluck S."/>
            <person name="Peters L."/>
            <person name="Mikhailova N."/>
            <person name="Lu M."/>
            <person name="Kyrpides N."/>
            <person name="Mavromatis K."/>
            <person name="Ivanova N."/>
            <person name="Brettin T."/>
            <person name="Detter J.C."/>
            <person name="Han C."/>
            <person name="Larimer F."/>
            <person name="Land M."/>
            <person name="Hauser L."/>
            <person name="Markowitz V."/>
            <person name="Cheng J.-F."/>
            <person name="Hugenholtz P."/>
            <person name="Woyke T."/>
            <person name="Wu D."/>
            <person name="Pukall R."/>
            <person name="Steenblock K."/>
            <person name="Brambilla E."/>
            <person name="Klenk H.-P."/>
            <person name="Eisen J.A."/>
        </authorList>
    </citation>
    <scope>NUCLEOTIDE SEQUENCE [LARGE SCALE GENOMIC DNA]</scope>
    <source>
        <strain evidence="10">DSM 19664 / LMG 22246 / CIP 109416 / KR-200</strain>
    </source>
</reference>
<dbReference type="HAMAP" id="MF_01334">
    <property type="entry name" value="Ribosomal_bL25_CTC"/>
    <property type="match status" value="1"/>
</dbReference>
<dbReference type="SUPFAM" id="SSF50715">
    <property type="entry name" value="Ribosomal protein L25-like"/>
    <property type="match status" value="1"/>
</dbReference>
<evidence type="ECO:0000256" key="2">
    <source>
        <dbReference type="ARBA" id="ARBA00022884"/>
    </source>
</evidence>
<comment type="subunit">
    <text evidence="5">Part of the 50S ribosomal subunit; part of the 5S rRNA/L5/L18/L25 subcomplex. Contacts the 5S rRNA. Binds to the 5S rRNA independently of L5 and L18.</text>
</comment>
<feature type="domain" description="Large ribosomal subunit protein bL25 L25" evidence="7">
    <location>
        <begin position="7"/>
        <end position="86"/>
    </location>
</feature>
<dbReference type="GO" id="GO:0022625">
    <property type="term" value="C:cytosolic large ribosomal subunit"/>
    <property type="evidence" value="ECO:0007669"/>
    <property type="project" value="TreeGrafter"/>
</dbReference>
<dbReference type="KEGG" id="dpd:Deipe_2899"/>
<feature type="domain" description="Large ribosomal subunit protein bL25 beta" evidence="8">
    <location>
        <begin position="94"/>
        <end position="178"/>
    </location>
</feature>
<evidence type="ECO:0000259" key="8">
    <source>
        <dbReference type="Pfam" id="PF14693"/>
    </source>
</evidence>
<dbReference type="RefSeq" id="WP_015236662.1">
    <property type="nucleotide sequence ID" value="NC_019793.1"/>
</dbReference>
<evidence type="ECO:0000256" key="3">
    <source>
        <dbReference type="ARBA" id="ARBA00022980"/>
    </source>
</evidence>
<dbReference type="HOGENOM" id="CLU_075939_2_0_0"/>
<dbReference type="InterPro" id="IPR029751">
    <property type="entry name" value="Ribosomal_L25_dom"/>
</dbReference>
<dbReference type="AlphaFoldDB" id="L0A5R3"/>
<dbReference type="InterPro" id="IPR037121">
    <property type="entry name" value="Ribosomal_bL25_C"/>
</dbReference>
<dbReference type="GO" id="GO:0008097">
    <property type="term" value="F:5S rRNA binding"/>
    <property type="evidence" value="ECO:0007669"/>
    <property type="project" value="InterPro"/>
</dbReference>
<dbReference type="Pfam" id="PF14693">
    <property type="entry name" value="Ribosomal_TL5_C"/>
    <property type="match status" value="1"/>
</dbReference>
<dbReference type="Pfam" id="PF01386">
    <property type="entry name" value="Ribosomal_L25p"/>
    <property type="match status" value="1"/>
</dbReference>
<evidence type="ECO:0000313" key="10">
    <source>
        <dbReference type="Proteomes" id="UP000010467"/>
    </source>
</evidence>
<dbReference type="PANTHER" id="PTHR33284:SF1">
    <property type="entry name" value="RIBOSOMAL PROTEIN L25_GLN-TRNA SYNTHETASE, ANTI-CODON-BINDING DOMAIN-CONTAINING PROTEIN"/>
    <property type="match status" value="1"/>
</dbReference>
<proteinExistence type="inferred from homology"/>
<dbReference type="InterPro" id="IPR020056">
    <property type="entry name" value="Rbsml_bL25/Gln-tRNA_synth_N"/>
</dbReference>
<accession>L0A5R3</accession>
<keyword evidence="3 5" id="KW-0689">Ribosomal protein</keyword>
<evidence type="ECO:0000313" key="9">
    <source>
        <dbReference type="EMBL" id="AFZ68360.1"/>
    </source>
</evidence>
<evidence type="ECO:0000256" key="4">
    <source>
        <dbReference type="ARBA" id="ARBA00023274"/>
    </source>
</evidence>
<dbReference type="PANTHER" id="PTHR33284">
    <property type="entry name" value="RIBOSOMAL PROTEIN L25/GLN-TRNA SYNTHETASE, ANTI-CODON-BINDING DOMAIN-CONTAINING PROTEIN"/>
    <property type="match status" value="1"/>
</dbReference>
<gene>
    <name evidence="5" type="primary">rplY</name>
    <name evidence="5" type="synonym">ctc</name>
    <name evidence="9" type="ordered locus">Deipe_2899</name>
</gene>
<organism evidence="9 10">
    <name type="scientific">Deinococcus peraridilitoris (strain DSM 19664 / LMG 22246 / CIP 109416 / KR-200)</name>
    <dbReference type="NCBI Taxonomy" id="937777"/>
    <lineage>
        <taxon>Bacteria</taxon>
        <taxon>Thermotogati</taxon>
        <taxon>Deinococcota</taxon>
        <taxon>Deinococci</taxon>
        <taxon>Deinococcales</taxon>
        <taxon>Deinococcaceae</taxon>
        <taxon>Deinococcus</taxon>
    </lineage>
</organism>
<dbReference type="CDD" id="cd00495">
    <property type="entry name" value="Ribosomal_L25_TL5_CTC"/>
    <property type="match status" value="1"/>
</dbReference>
<keyword evidence="1 5" id="KW-0699">rRNA-binding</keyword>
<dbReference type="InterPro" id="IPR001021">
    <property type="entry name" value="Ribosomal_bL25_long"/>
</dbReference>
<dbReference type="NCBIfam" id="TIGR00731">
    <property type="entry name" value="bL25_bact_ctc"/>
    <property type="match status" value="1"/>
</dbReference>
<feature type="region of interest" description="Disordered" evidence="6">
    <location>
        <begin position="188"/>
        <end position="208"/>
    </location>
</feature>
<name>L0A5R3_DEIPD</name>
<evidence type="ECO:0000256" key="6">
    <source>
        <dbReference type="SAM" id="MobiDB-lite"/>
    </source>
</evidence>
<dbReference type="GO" id="GO:0006412">
    <property type="term" value="P:translation"/>
    <property type="evidence" value="ECO:0007669"/>
    <property type="project" value="UniProtKB-UniRule"/>
</dbReference>
<dbReference type="Gene3D" id="2.40.240.10">
    <property type="entry name" value="Ribosomal Protein L25, Chain P"/>
    <property type="match status" value="1"/>
</dbReference>
<dbReference type="STRING" id="937777.Deipe_2899"/>
<dbReference type="EMBL" id="CP003382">
    <property type="protein sequence ID" value="AFZ68360.1"/>
    <property type="molecule type" value="Genomic_DNA"/>
</dbReference>
<sequence length="208" mass="22666">MSVVELKAVPRAGKSKIRDGYIPAVAYNKDRNVSFSVEERSFDRVFREQSTHGLIEIALEGGETLPALVRSVQMDPRKRTIVHADFYLVTYGQEIEVPVPVHTTGRARGVIEGGILDVVMHNLQVIAPGPRRIPSEVVVDVSHLAVGDSVKAGEISLPEGCRLAVDADLPVIAVLPPQKIVEAEPTEAEIEAQDHVPAINQEADDNDR</sequence>
<dbReference type="eggNOG" id="COG1825">
    <property type="taxonomic scope" value="Bacteria"/>
</dbReference>
<comment type="similarity">
    <text evidence="5">Belongs to the bacterial ribosomal protein bL25 family. CTC subfamily.</text>
</comment>
<dbReference type="GO" id="GO:0003735">
    <property type="term" value="F:structural constituent of ribosome"/>
    <property type="evidence" value="ECO:0007669"/>
    <property type="project" value="InterPro"/>
</dbReference>
<comment type="function">
    <text evidence="5">This is one of the proteins that binds to the 5S RNA in the ribosome where it forms part of the central protuberance.</text>
</comment>
<dbReference type="PATRIC" id="fig|937777.3.peg.2917"/>
<dbReference type="InterPro" id="IPR011035">
    <property type="entry name" value="Ribosomal_bL25/Gln-tRNA_synth"/>
</dbReference>
<evidence type="ECO:0000256" key="1">
    <source>
        <dbReference type="ARBA" id="ARBA00022730"/>
    </source>
</evidence>